<comment type="caution">
    <text evidence="11">The sequence shown here is derived from an EMBL/GenBank/DDBJ whole genome shotgun (WGS) entry which is preliminary data.</text>
</comment>
<dbReference type="InterPro" id="IPR039745">
    <property type="entry name" value="Vps54"/>
</dbReference>
<evidence type="ECO:0000259" key="9">
    <source>
        <dbReference type="Pfam" id="PF07928"/>
    </source>
</evidence>
<evidence type="ECO:0000313" key="11">
    <source>
        <dbReference type="EMBL" id="KAK9765317.1"/>
    </source>
</evidence>
<dbReference type="Gene3D" id="6.10.250.860">
    <property type="match status" value="1"/>
</dbReference>
<proteinExistence type="inferred from homology"/>
<dbReference type="Pfam" id="PF07928">
    <property type="entry name" value="Vps54"/>
    <property type="match status" value="1"/>
</dbReference>
<dbReference type="InterPro" id="IPR012501">
    <property type="entry name" value="Vps54_C"/>
</dbReference>
<feature type="region of interest" description="Disordered" evidence="8">
    <location>
        <begin position="798"/>
        <end position="823"/>
    </location>
</feature>
<evidence type="ECO:0000313" key="12">
    <source>
        <dbReference type="Proteomes" id="UP001479436"/>
    </source>
</evidence>
<dbReference type="InterPro" id="IPR019515">
    <property type="entry name" value="VPS54_N"/>
</dbReference>
<evidence type="ECO:0000256" key="4">
    <source>
        <dbReference type="ARBA" id="ARBA00022448"/>
    </source>
</evidence>
<evidence type="ECO:0000256" key="2">
    <source>
        <dbReference type="ARBA" id="ARBA00009150"/>
    </source>
</evidence>
<feature type="region of interest" description="Disordered" evidence="8">
    <location>
        <begin position="1"/>
        <end position="58"/>
    </location>
</feature>
<comment type="subcellular location">
    <subcellularLocation>
        <location evidence="1">Golgi apparatus</location>
        <location evidence="1">trans-Golgi network</location>
    </subcellularLocation>
</comment>
<accession>A0ABR2WV37</accession>
<evidence type="ECO:0000256" key="6">
    <source>
        <dbReference type="ARBA" id="ARBA00023034"/>
    </source>
</evidence>
<organism evidence="11 12">
    <name type="scientific">Basidiobolus ranarum</name>
    <dbReference type="NCBI Taxonomy" id="34480"/>
    <lineage>
        <taxon>Eukaryota</taxon>
        <taxon>Fungi</taxon>
        <taxon>Fungi incertae sedis</taxon>
        <taxon>Zoopagomycota</taxon>
        <taxon>Entomophthoromycotina</taxon>
        <taxon>Basidiobolomycetes</taxon>
        <taxon>Basidiobolales</taxon>
        <taxon>Basidiobolaceae</taxon>
        <taxon>Basidiobolus</taxon>
    </lineage>
</organism>
<feature type="compositionally biased region" description="Polar residues" evidence="8">
    <location>
        <begin position="1"/>
        <end position="30"/>
    </location>
</feature>
<feature type="compositionally biased region" description="Basic and acidic residues" evidence="8">
    <location>
        <begin position="804"/>
        <end position="815"/>
    </location>
</feature>
<evidence type="ECO:0000256" key="3">
    <source>
        <dbReference type="ARBA" id="ARBA00017665"/>
    </source>
</evidence>
<keyword evidence="7" id="KW-0175">Coiled coil</keyword>
<protein>
    <recommendedName>
        <fullName evidence="3">Vacuolar protein sorting-associated protein 54</fullName>
    </recommendedName>
</protein>
<keyword evidence="6" id="KW-0333">Golgi apparatus</keyword>
<evidence type="ECO:0000256" key="5">
    <source>
        <dbReference type="ARBA" id="ARBA00022927"/>
    </source>
</evidence>
<dbReference type="PANTHER" id="PTHR12965">
    <property type="entry name" value="VACUOLAR PROTEIN SORTING 54"/>
    <property type="match status" value="1"/>
</dbReference>
<keyword evidence="4" id="KW-0813">Transport</keyword>
<dbReference type="Pfam" id="PF10475">
    <property type="entry name" value="Vps54_N"/>
    <property type="match status" value="1"/>
</dbReference>
<evidence type="ECO:0000256" key="8">
    <source>
        <dbReference type="SAM" id="MobiDB-lite"/>
    </source>
</evidence>
<gene>
    <name evidence="11" type="ORF">K7432_006451</name>
</gene>
<evidence type="ECO:0000256" key="1">
    <source>
        <dbReference type="ARBA" id="ARBA00004601"/>
    </source>
</evidence>
<dbReference type="PANTHER" id="PTHR12965:SF0">
    <property type="entry name" value="VACUOLAR PROTEIN SORTING-ASSOCIATED PROTEIN 54"/>
    <property type="match status" value="1"/>
</dbReference>
<dbReference type="Proteomes" id="UP001479436">
    <property type="component" value="Unassembled WGS sequence"/>
</dbReference>
<feature type="domain" description="Vacuolar protein sorting-associated protein 54 N-terminal" evidence="10">
    <location>
        <begin position="167"/>
        <end position="333"/>
    </location>
</feature>
<keyword evidence="12" id="KW-1185">Reference proteome</keyword>
<dbReference type="Gene3D" id="1.20.1280.130">
    <property type="match status" value="1"/>
</dbReference>
<reference evidence="11 12" key="1">
    <citation type="submission" date="2023-04" db="EMBL/GenBank/DDBJ databases">
        <title>Genome of Basidiobolus ranarum AG-B5.</title>
        <authorList>
            <person name="Stajich J.E."/>
            <person name="Carter-House D."/>
            <person name="Gryganskyi A."/>
        </authorList>
    </citation>
    <scope>NUCLEOTIDE SEQUENCE [LARGE SCALE GENOMIC DNA]</scope>
    <source>
        <strain evidence="11 12">AG-B5</strain>
    </source>
</reference>
<sequence>MSSPNSPGKSDISVNGPDSTDSASIASVTSRPKHHSSRLTSVSSIYDAGSTGKRWPTREIGKNAISGVLNDPKRGGHAAPKIHKGDLPIVPHAAIKKVKMSDFDEYIKKIAPVFEHYEANKKSGVSLFSDDLGTIESTFEDGSESSTEDSEGTYDKKITSTDPIILEGIPDIFFSPDFNLENPETFEDVCNGVGMFEGNDRELIIEQSTALQEKLSQYLDSVEVRLTKEISRRSPAFFAAVSNLQEIHGETQYCVSKIHTLRDKMAKLSERQSKKGLDVIRLQRRRTNLTVLFQSVKMVAEVKTTQPMIQVLLGQSDFIGALDLIAEANRALNGTHNSHQGESKSELSHTNELGTNAKFEIPEIDVKHVDGFNEECITPTSPKKAHNKAIDIRGVRALVHFNGQLAEMFNVITKMLQSEFVRVVIEDFKRPIPESDINEIKTVLQSLPPEGILQNTNTLSTFTSSLSTIEEKEYLKSLLAPLLLGLLKTGQVSAALSSYKDALSKEIDNIIKEQLPDNLKAVIKLDFLKDHEKNSSEDFGKQLRSMTFDAFFSLLLSMFSVLLYHIRKAAAIHDLLAEVVNEALNHGIEVDIGEFHTLKEISDDKPTGQHGSRNNHSDSLNYLGITMEKRSHSLPPLSEDHETPFFKLINESAEILHGLSDIIHLRCSKLISLRNEQNAQLNPIYFYRLCSTMWSFILEEEFFCQKLCFGLRGTLTSLAKSFLTRFHMEKTKQLALLIESEQWIQAEVPVDFQQIVDDIITASHESRSFKSGLNKGDQTDQQLERKSLDSARPIIEIPSQTNQDTKRSQSIDLDRVSTPTLSSSATSSHRQLVVDGEEYFVVGCALMLLKMLEDYLQCLSNIPVLTTDVFHRILELLKLFNSRTCQVILGAGAMRSAGLKNITAKHLALASQTLGVVIAIIPFVQNCIRVNMSAKQAMLLTEFDRVLRDFKEHQSELHEKLITIMKERATVHCRSLKAINWDTPAEANTEEKPNRYMEIIVKETTTLHKVLSKYLPSETILSVMSRVTAMYESRLKEAIEELEITTEGGKERLSIDVNYFTHKLFSLEGVEAANSQLIDALKQLELKDPNAQRSPRKSINLS</sequence>
<feature type="domain" description="Vacuolar protein sorting-associated protein 54 C-terminal" evidence="9">
    <location>
        <begin position="837"/>
        <end position="968"/>
    </location>
</feature>
<evidence type="ECO:0000256" key="7">
    <source>
        <dbReference type="ARBA" id="ARBA00023054"/>
    </source>
</evidence>
<evidence type="ECO:0000259" key="10">
    <source>
        <dbReference type="Pfam" id="PF10475"/>
    </source>
</evidence>
<dbReference type="EMBL" id="JASJQH010000285">
    <property type="protein sequence ID" value="KAK9765317.1"/>
    <property type="molecule type" value="Genomic_DNA"/>
</dbReference>
<keyword evidence="5" id="KW-0653">Protein transport</keyword>
<comment type="similarity">
    <text evidence="2">Belongs to the VPS54 family.</text>
</comment>
<name>A0ABR2WV37_9FUNG</name>